<dbReference type="InterPro" id="IPR003439">
    <property type="entry name" value="ABC_transporter-like_ATP-bd"/>
</dbReference>
<evidence type="ECO:0000313" key="5">
    <source>
        <dbReference type="EMBL" id="MDR6512334.1"/>
    </source>
</evidence>
<sequence>MNAPASIPETAAEPAIRIRDLVKRYAATGKAPAKLALEGVSFDVPRGEIFGLLGPNGAGKSTLINTLAGLVLKTSGTVEIWGHDIDADRRNAKAAIGIVPQEIVFDPFFTPIEVLDIQAGLYGVPKHLRRSMELLRAVHLADKAKAYSRSLSGGMKRRLLIAKAMVHTPPVLVLDEPTAGVDVELRRQLWELVGELNAGGVTVVLTTHYLEEAEQLCDRIAIINHGRLITNKPTRELVGMAREKVVVLTLDKPLAQAPQHPAFIKATLNERQVEITYDKDRSNAGEVMALVQAMGVQILDVSTREADLEDVFVSLTAGA</sequence>
<accession>A0ABU1MPR2</accession>
<keyword evidence="3 5" id="KW-0067">ATP-binding</keyword>
<evidence type="ECO:0000313" key="6">
    <source>
        <dbReference type="Proteomes" id="UP001184150"/>
    </source>
</evidence>
<dbReference type="EMBL" id="JAVDRD010000009">
    <property type="protein sequence ID" value="MDR6512334.1"/>
    <property type="molecule type" value="Genomic_DNA"/>
</dbReference>
<dbReference type="PANTHER" id="PTHR42711">
    <property type="entry name" value="ABC TRANSPORTER ATP-BINDING PROTEIN"/>
    <property type="match status" value="1"/>
</dbReference>
<dbReference type="Proteomes" id="UP001184150">
    <property type="component" value="Unassembled WGS sequence"/>
</dbReference>
<dbReference type="InterPro" id="IPR017871">
    <property type="entry name" value="ABC_transporter-like_CS"/>
</dbReference>
<dbReference type="PROSITE" id="PS00211">
    <property type="entry name" value="ABC_TRANSPORTER_1"/>
    <property type="match status" value="1"/>
</dbReference>
<dbReference type="InterPro" id="IPR050763">
    <property type="entry name" value="ABC_transporter_ATP-binding"/>
</dbReference>
<evidence type="ECO:0000256" key="3">
    <source>
        <dbReference type="ARBA" id="ARBA00022840"/>
    </source>
</evidence>
<name>A0ABU1MPR2_9SPHN</name>
<dbReference type="SMART" id="SM00382">
    <property type="entry name" value="AAA"/>
    <property type="match status" value="1"/>
</dbReference>
<dbReference type="InterPro" id="IPR003593">
    <property type="entry name" value="AAA+_ATPase"/>
</dbReference>
<keyword evidence="1" id="KW-0813">Transport</keyword>
<organism evidence="5 6">
    <name type="scientific">Novosphingobium capsulatum</name>
    <dbReference type="NCBI Taxonomy" id="13688"/>
    <lineage>
        <taxon>Bacteria</taxon>
        <taxon>Pseudomonadati</taxon>
        <taxon>Pseudomonadota</taxon>
        <taxon>Alphaproteobacteria</taxon>
        <taxon>Sphingomonadales</taxon>
        <taxon>Sphingomonadaceae</taxon>
        <taxon>Novosphingobium</taxon>
    </lineage>
</organism>
<dbReference type="PROSITE" id="PS50893">
    <property type="entry name" value="ABC_TRANSPORTER_2"/>
    <property type="match status" value="1"/>
</dbReference>
<feature type="domain" description="ABC transporter" evidence="4">
    <location>
        <begin position="16"/>
        <end position="250"/>
    </location>
</feature>
<evidence type="ECO:0000256" key="2">
    <source>
        <dbReference type="ARBA" id="ARBA00022741"/>
    </source>
</evidence>
<keyword evidence="6" id="KW-1185">Reference proteome</keyword>
<dbReference type="GO" id="GO:0005524">
    <property type="term" value="F:ATP binding"/>
    <property type="evidence" value="ECO:0007669"/>
    <property type="project" value="UniProtKB-KW"/>
</dbReference>
<comment type="caution">
    <text evidence="5">The sequence shown here is derived from an EMBL/GenBank/DDBJ whole genome shotgun (WGS) entry which is preliminary data.</text>
</comment>
<dbReference type="PANTHER" id="PTHR42711:SF15">
    <property type="entry name" value="ABC-TYPE MULTIDRUG TRANSPORT SYSTEM, ATPASE COMPONENT"/>
    <property type="match status" value="1"/>
</dbReference>
<protein>
    <submittedName>
        <fullName evidence="5">ABC-2 type transport system ATP-binding protein</fullName>
    </submittedName>
</protein>
<dbReference type="RefSeq" id="WP_054132697.1">
    <property type="nucleotide sequence ID" value="NZ_CP140000.1"/>
</dbReference>
<evidence type="ECO:0000259" key="4">
    <source>
        <dbReference type="PROSITE" id="PS50893"/>
    </source>
</evidence>
<keyword evidence="2" id="KW-0547">Nucleotide-binding</keyword>
<evidence type="ECO:0000256" key="1">
    <source>
        <dbReference type="ARBA" id="ARBA00022448"/>
    </source>
</evidence>
<dbReference type="SUPFAM" id="SSF52540">
    <property type="entry name" value="P-loop containing nucleoside triphosphate hydrolases"/>
    <property type="match status" value="1"/>
</dbReference>
<dbReference type="InterPro" id="IPR027417">
    <property type="entry name" value="P-loop_NTPase"/>
</dbReference>
<gene>
    <name evidence="5" type="ORF">J2792_003217</name>
</gene>
<dbReference type="Gene3D" id="3.40.50.300">
    <property type="entry name" value="P-loop containing nucleotide triphosphate hydrolases"/>
    <property type="match status" value="1"/>
</dbReference>
<reference evidence="5 6" key="1">
    <citation type="submission" date="2023-07" db="EMBL/GenBank/DDBJ databases">
        <title>Sorghum-associated microbial communities from plants grown in Nebraska, USA.</title>
        <authorList>
            <person name="Schachtman D."/>
        </authorList>
    </citation>
    <scope>NUCLEOTIDE SEQUENCE [LARGE SCALE GENOMIC DNA]</scope>
    <source>
        <strain evidence="5 6">DS1027</strain>
    </source>
</reference>
<dbReference type="Pfam" id="PF00005">
    <property type="entry name" value="ABC_tran"/>
    <property type="match status" value="1"/>
</dbReference>
<proteinExistence type="predicted"/>